<protein>
    <submittedName>
        <fullName evidence="1">5-methylcytosine-specific restriction enzyme subunit McrC</fullName>
    </submittedName>
</protein>
<evidence type="ECO:0000313" key="1">
    <source>
        <dbReference type="EMBL" id="RKQ69723.1"/>
    </source>
</evidence>
<dbReference type="EMBL" id="RBII01000002">
    <property type="protein sequence ID" value="RKQ69723.1"/>
    <property type="molecule type" value="Genomic_DNA"/>
</dbReference>
<name>A0A420WFG9_9PROT</name>
<dbReference type="Pfam" id="PF10117">
    <property type="entry name" value="McrBC"/>
    <property type="match status" value="1"/>
</dbReference>
<reference evidence="1 2" key="1">
    <citation type="submission" date="2018-10" db="EMBL/GenBank/DDBJ databases">
        <title>Genomic Encyclopedia of Type Strains, Phase IV (KMG-IV): sequencing the most valuable type-strain genomes for metagenomic binning, comparative biology and taxonomic classification.</title>
        <authorList>
            <person name="Goeker M."/>
        </authorList>
    </citation>
    <scope>NUCLEOTIDE SEQUENCE [LARGE SCALE GENOMIC DNA]</scope>
    <source>
        <strain evidence="1 2">DSM 22008</strain>
    </source>
</reference>
<dbReference type="InParanoid" id="A0A420WFG9"/>
<gene>
    <name evidence="1" type="ORF">DES40_2528</name>
</gene>
<dbReference type="Proteomes" id="UP000282211">
    <property type="component" value="Unassembled WGS sequence"/>
</dbReference>
<dbReference type="AlphaFoldDB" id="A0A420WFG9"/>
<sequence>MRTLTIFEHAYVSISDKPAEGRLMQADVEALDLAQKSMGANAFAWDGRNRIKASQFVGIIAAPGIRLEILPKIDKSENIETRGTLIKMIAAALSIPIYDGDITPLNSQDQDFLEILVLVFARRLASEVRKGLTRNYKRQTDDLARLRGKLDVTRQFTKFAATPQILACEFDEFSADNALNRLLACATSLLMRKTNVATTQRLLAEIDAHFAEVSPVTVQQALQEPIILDRKNQRWSVCEKLARLLLQSLYQTVHGGKREGVALLFDMNKLFEAYVTRLAQKTLRPMGYTVWTQKPQKALVHDKEGRRAFITKPDIYVKGHGEVIIIDTKWKTLDFSKGNFGISQADAYQMHGYARVYDATKTILLYPQMHDKSGAFASWTFENSDTQLQVATIDILDETKMAESLLSIVQLQGNSLSGTEISQRYDHASLAAQV</sequence>
<evidence type="ECO:0000313" key="2">
    <source>
        <dbReference type="Proteomes" id="UP000282211"/>
    </source>
</evidence>
<proteinExistence type="predicted"/>
<dbReference type="PANTHER" id="PTHR38733:SF1">
    <property type="entry name" value="TYPE IV METHYL-DIRECTED RESTRICTION ENZYME ECOKMCRBC"/>
    <property type="match status" value="1"/>
</dbReference>
<dbReference type="InterPro" id="IPR019292">
    <property type="entry name" value="McrC"/>
</dbReference>
<keyword evidence="2" id="KW-1185">Reference proteome</keyword>
<dbReference type="PANTHER" id="PTHR38733">
    <property type="entry name" value="PROTEIN MCRC"/>
    <property type="match status" value="1"/>
</dbReference>
<comment type="caution">
    <text evidence="1">The sequence shown here is derived from an EMBL/GenBank/DDBJ whole genome shotgun (WGS) entry which is preliminary data.</text>
</comment>
<accession>A0A420WFG9</accession>
<organism evidence="1 2">
    <name type="scientific">Litorimonas taeanensis</name>
    <dbReference type="NCBI Taxonomy" id="568099"/>
    <lineage>
        <taxon>Bacteria</taxon>
        <taxon>Pseudomonadati</taxon>
        <taxon>Pseudomonadota</taxon>
        <taxon>Alphaproteobacteria</taxon>
        <taxon>Maricaulales</taxon>
        <taxon>Robiginitomaculaceae</taxon>
    </lineage>
</organism>